<evidence type="ECO:0000313" key="1">
    <source>
        <dbReference type="EMBL" id="JAE37231.1"/>
    </source>
</evidence>
<accession>A0A0A9HQR4</accession>
<dbReference type="EMBL" id="GBRH01160665">
    <property type="protein sequence ID" value="JAE37231.1"/>
    <property type="molecule type" value="Transcribed_RNA"/>
</dbReference>
<reference evidence="1" key="2">
    <citation type="journal article" date="2015" name="Data Brief">
        <title>Shoot transcriptome of the giant reed, Arundo donax.</title>
        <authorList>
            <person name="Barrero R.A."/>
            <person name="Guerrero F.D."/>
            <person name="Moolhuijzen P."/>
            <person name="Goolsby J.A."/>
            <person name="Tidwell J."/>
            <person name="Bellgard S.E."/>
            <person name="Bellgard M.I."/>
        </authorList>
    </citation>
    <scope>NUCLEOTIDE SEQUENCE</scope>
    <source>
        <tissue evidence="1">Shoot tissue taken approximately 20 cm above the soil surface</tissue>
    </source>
</reference>
<protein>
    <submittedName>
        <fullName evidence="1">Uncharacterized protein</fullName>
    </submittedName>
</protein>
<proteinExistence type="predicted"/>
<name>A0A0A9HQR4_ARUDO</name>
<reference evidence="1" key="1">
    <citation type="submission" date="2014-09" db="EMBL/GenBank/DDBJ databases">
        <authorList>
            <person name="Magalhaes I.L.F."/>
            <person name="Oliveira U."/>
            <person name="Santos F.R."/>
            <person name="Vidigal T.H.D.A."/>
            <person name="Brescovit A.D."/>
            <person name="Santos A.J."/>
        </authorList>
    </citation>
    <scope>NUCLEOTIDE SEQUENCE</scope>
    <source>
        <tissue evidence="1">Shoot tissue taken approximately 20 cm above the soil surface</tissue>
    </source>
</reference>
<organism evidence="1">
    <name type="scientific">Arundo donax</name>
    <name type="common">Giant reed</name>
    <name type="synonym">Donax arundinaceus</name>
    <dbReference type="NCBI Taxonomy" id="35708"/>
    <lineage>
        <taxon>Eukaryota</taxon>
        <taxon>Viridiplantae</taxon>
        <taxon>Streptophyta</taxon>
        <taxon>Embryophyta</taxon>
        <taxon>Tracheophyta</taxon>
        <taxon>Spermatophyta</taxon>
        <taxon>Magnoliopsida</taxon>
        <taxon>Liliopsida</taxon>
        <taxon>Poales</taxon>
        <taxon>Poaceae</taxon>
        <taxon>PACMAD clade</taxon>
        <taxon>Arundinoideae</taxon>
        <taxon>Arundineae</taxon>
        <taxon>Arundo</taxon>
    </lineage>
</organism>
<dbReference type="AlphaFoldDB" id="A0A0A9HQR4"/>
<sequence>MDTGSKPLKPIQKMFTAFLAITTCDLLKRLVIFCSYVDQQILYQETESDFHQ</sequence>